<keyword evidence="2" id="KW-1185">Reference proteome</keyword>
<proteinExistence type="predicted"/>
<accession>A0A7X0F9S1</accession>
<sequence>MNIEDGYDLPLRVTFEEEGDAYWHCNLAVLPRVGETIFIGSAPKGVKHIVAGIDHHVGAANHRIIIAVRRFV</sequence>
<evidence type="ECO:0000313" key="1">
    <source>
        <dbReference type="EMBL" id="MBB6355746.1"/>
    </source>
</evidence>
<dbReference type="RefSeq" id="WP_184700151.1">
    <property type="nucleotide sequence ID" value="NZ_BAABEG010000005.1"/>
</dbReference>
<dbReference type="EMBL" id="JACHOU010000009">
    <property type="protein sequence ID" value="MBB6355746.1"/>
    <property type="molecule type" value="Genomic_DNA"/>
</dbReference>
<evidence type="ECO:0000313" key="2">
    <source>
        <dbReference type="Proteomes" id="UP000536262"/>
    </source>
</evidence>
<dbReference type="AlphaFoldDB" id="A0A7X0F9S1"/>
<dbReference type="Proteomes" id="UP000536262">
    <property type="component" value="Unassembled WGS sequence"/>
</dbReference>
<reference evidence="1 2" key="1">
    <citation type="submission" date="2020-08" db="EMBL/GenBank/DDBJ databases">
        <title>Genomic Encyclopedia of Type Strains, Phase IV (KMG-IV): sequencing the most valuable type-strain genomes for metagenomic binning, comparative biology and taxonomic classification.</title>
        <authorList>
            <person name="Goeker M."/>
        </authorList>
    </citation>
    <scope>NUCLEOTIDE SEQUENCE [LARGE SCALE GENOMIC DNA]</scope>
    <source>
        <strain evidence="1 2">DSM 7051</strain>
    </source>
</reference>
<protein>
    <submittedName>
        <fullName evidence="1">Uncharacterized protein</fullName>
    </submittedName>
</protein>
<organism evidence="1 2">
    <name type="scientific">Aminobacter aganoensis</name>
    <dbReference type="NCBI Taxonomy" id="83264"/>
    <lineage>
        <taxon>Bacteria</taxon>
        <taxon>Pseudomonadati</taxon>
        <taxon>Pseudomonadota</taxon>
        <taxon>Alphaproteobacteria</taxon>
        <taxon>Hyphomicrobiales</taxon>
        <taxon>Phyllobacteriaceae</taxon>
        <taxon>Aminobacter</taxon>
    </lineage>
</organism>
<gene>
    <name evidence="1" type="ORF">GGR00_003551</name>
</gene>
<name>A0A7X0F9S1_9HYPH</name>
<comment type="caution">
    <text evidence="1">The sequence shown here is derived from an EMBL/GenBank/DDBJ whole genome shotgun (WGS) entry which is preliminary data.</text>
</comment>